<reference evidence="2 3" key="1">
    <citation type="submission" date="2015-09" db="EMBL/GenBank/DDBJ databases">
        <authorList>
            <consortium name="Pathogen Informatics"/>
        </authorList>
    </citation>
    <scope>NUCLEOTIDE SEQUENCE [LARGE SCALE GENOMIC DNA]</scope>
    <source>
        <strain evidence="2 3">2789STDY5608854</strain>
    </source>
</reference>
<proteinExistence type="predicted"/>
<name>A0A174RGT7_FLAPL</name>
<feature type="region of interest" description="Disordered" evidence="1">
    <location>
        <begin position="58"/>
        <end position="98"/>
    </location>
</feature>
<evidence type="ECO:0000256" key="1">
    <source>
        <dbReference type="SAM" id="MobiDB-lite"/>
    </source>
</evidence>
<accession>A0A174RGT7</accession>
<evidence type="ECO:0000313" key="3">
    <source>
        <dbReference type="Proteomes" id="UP000095746"/>
    </source>
</evidence>
<dbReference type="Proteomes" id="UP000095746">
    <property type="component" value="Unassembled WGS sequence"/>
</dbReference>
<protein>
    <submittedName>
        <fullName evidence="2">Uncharacterized protein</fullName>
    </submittedName>
</protein>
<feature type="compositionally biased region" description="Polar residues" evidence="1">
    <location>
        <begin position="58"/>
        <end position="72"/>
    </location>
</feature>
<sequence>MVPSPIVEFFSSTKSPTLTPGPTWQLGRMYAKGPIFTPSPMVLSLSWEALMVTPSPTVQSRTMALGPTSQSRPMMVSPRRIVPGSRTVPSPTFTRGPT</sequence>
<feature type="compositionally biased region" description="Polar residues" evidence="1">
    <location>
        <begin position="87"/>
        <end position="98"/>
    </location>
</feature>
<dbReference type="EMBL" id="CYZT01000517">
    <property type="protein sequence ID" value="CUP83007.1"/>
    <property type="molecule type" value="Genomic_DNA"/>
</dbReference>
<dbReference type="AlphaFoldDB" id="A0A174RGT7"/>
<evidence type="ECO:0000313" key="2">
    <source>
        <dbReference type="EMBL" id="CUP83007.1"/>
    </source>
</evidence>
<organism evidence="2 3">
    <name type="scientific">Flavonifractor plautii</name>
    <name type="common">Fusobacterium plautii</name>
    <dbReference type="NCBI Taxonomy" id="292800"/>
    <lineage>
        <taxon>Bacteria</taxon>
        <taxon>Bacillati</taxon>
        <taxon>Bacillota</taxon>
        <taxon>Clostridia</taxon>
        <taxon>Eubacteriales</taxon>
        <taxon>Oscillospiraceae</taxon>
        <taxon>Flavonifractor</taxon>
    </lineage>
</organism>
<gene>
    <name evidence="2" type="ORF">ERS852411_03644</name>
</gene>